<dbReference type="PANTHER" id="PTHR14226">
    <property type="entry name" value="NEUROPATHY TARGET ESTERASE/SWISS CHEESE D.MELANOGASTER"/>
    <property type="match status" value="1"/>
</dbReference>
<accession>A0A1J5RAM0</accession>
<dbReference type="Pfam" id="PF00027">
    <property type="entry name" value="cNMP_binding"/>
    <property type="match status" value="1"/>
</dbReference>
<comment type="subcellular location">
    <subcellularLocation>
        <location evidence="1">Membrane</location>
    </subcellularLocation>
</comment>
<dbReference type="PANTHER" id="PTHR14226:SF29">
    <property type="entry name" value="NEUROPATHY TARGET ESTERASE SWS"/>
    <property type="match status" value="1"/>
</dbReference>
<evidence type="ECO:0000256" key="7">
    <source>
        <dbReference type="ARBA" id="ARBA00023098"/>
    </source>
</evidence>
<dbReference type="GO" id="GO:0004622">
    <property type="term" value="F:phosphatidylcholine lysophospholipase activity"/>
    <property type="evidence" value="ECO:0007669"/>
    <property type="project" value="UniProtKB-ARBA"/>
</dbReference>
<dbReference type="Pfam" id="PF01734">
    <property type="entry name" value="Patatin"/>
    <property type="match status" value="1"/>
</dbReference>
<dbReference type="CDD" id="cd07205">
    <property type="entry name" value="Pat_PNPLA6_PNPLA7_NTE1_like"/>
    <property type="match status" value="1"/>
</dbReference>
<dbReference type="SUPFAM" id="SSF52151">
    <property type="entry name" value="FabD/lysophospholipase-like"/>
    <property type="match status" value="1"/>
</dbReference>
<feature type="domain" description="Cyclic nucleotide-binding" evidence="9">
    <location>
        <begin position="27"/>
        <end position="124"/>
    </location>
</feature>
<keyword evidence="3" id="KW-0812">Transmembrane</keyword>
<name>A0A1J5RAM0_9ZZZZ</name>
<dbReference type="GO" id="GO:0016042">
    <property type="term" value="P:lipid catabolic process"/>
    <property type="evidence" value="ECO:0007669"/>
    <property type="project" value="UniProtKB-KW"/>
</dbReference>
<dbReference type="Pfam" id="PF24179">
    <property type="entry name" value="NTE_Ploop"/>
    <property type="match status" value="1"/>
</dbReference>
<protein>
    <submittedName>
        <fullName evidence="11">NTE family protein RssA</fullName>
    </submittedName>
</protein>
<evidence type="ECO:0000256" key="3">
    <source>
        <dbReference type="ARBA" id="ARBA00022692"/>
    </source>
</evidence>
<dbReference type="InterPro" id="IPR050301">
    <property type="entry name" value="NTE"/>
</dbReference>
<dbReference type="Gene3D" id="2.60.120.10">
    <property type="entry name" value="Jelly Rolls"/>
    <property type="match status" value="1"/>
</dbReference>
<keyword evidence="5" id="KW-0442">Lipid degradation</keyword>
<evidence type="ECO:0000256" key="6">
    <source>
        <dbReference type="ARBA" id="ARBA00022989"/>
    </source>
</evidence>
<keyword evidence="6" id="KW-1133">Transmembrane helix</keyword>
<dbReference type="PROSITE" id="PS51635">
    <property type="entry name" value="PNPLA"/>
    <property type="match status" value="1"/>
</dbReference>
<evidence type="ECO:0000256" key="8">
    <source>
        <dbReference type="ARBA" id="ARBA00023136"/>
    </source>
</evidence>
<dbReference type="CDD" id="cd00038">
    <property type="entry name" value="CAP_ED"/>
    <property type="match status" value="1"/>
</dbReference>
<dbReference type="GO" id="GO:0016020">
    <property type="term" value="C:membrane"/>
    <property type="evidence" value="ECO:0007669"/>
    <property type="project" value="UniProtKB-SubCell"/>
</dbReference>
<reference evidence="11" key="1">
    <citation type="submission" date="2016-10" db="EMBL/GenBank/DDBJ databases">
        <title>Sequence of Gallionella enrichment culture.</title>
        <authorList>
            <person name="Poehlein A."/>
            <person name="Muehling M."/>
            <person name="Daniel R."/>
        </authorList>
    </citation>
    <scope>NUCLEOTIDE SEQUENCE</scope>
</reference>
<dbReference type="InterPro" id="IPR002641">
    <property type="entry name" value="PNPLA_dom"/>
</dbReference>
<proteinExistence type="inferred from homology"/>
<keyword evidence="7" id="KW-0443">Lipid metabolism</keyword>
<dbReference type="InterPro" id="IPR016035">
    <property type="entry name" value="Acyl_Trfase/lysoPLipase"/>
</dbReference>
<gene>
    <name evidence="11" type="primary">rssA_15</name>
    <name evidence="11" type="ORF">GALL_257120</name>
</gene>
<evidence type="ECO:0000256" key="4">
    <source>
        <dbReference type="ARBA" id="ARBA00022801"/>
    </source>
</evidence>
<dbReference type="SMART" id="SM00100">
    <property type="entry name" value="cNMP"/>
    <property type="match status" value="1"/>
</dbReference>
<dbReference type="AlphaFoldDB" id="A0A1J5RAM0"/>
<dbReference type="InterPro" id="IPR000595">
    <property type="entry name" value="cNMP-bd_dom"/>
</dbReference>
<evidence type="ECO:0000259" key="10">
    <source>
        <dbReference type="PROSITE" id="PS51635"/>
    </source>
</evidence>
<organism evidence="11">
    <name type="scientific">mine drainage metagenome</name>
    <dbReference type="NCBI Taxonomy" id="410659"/>
    <lineage>
        <taxon>unclassified sequences</taxon>
        <taxon>metagenomes</taxon>
        <taxon>ecological metagenomes</taxon>
    </lineage>
</organism>
<dbReference type="InterPro" id="IPR014710">
    <property type="entry name" value="RmlC-like_jellyroll"/>
</dbReference>
<keyword evidence="4" id="KW-0378">Hydrolase</keyword>
<dbReference type="InterPro" id="IPR018490">
    <property type="entry name" value="cNMP-bd_dom_sf"/>
</dbReference>
<comment type="similarity">
    <text evidence="2">Belongs to the NTE family.</text>
</comment>
<comment type="caution">
    <text evidence="11">The sequence shown here is derived from an EMBL/GenBank/DDBJ whole genome shotgun (WGS) entry which is preliminary data.</text>
</comment>
<feature type="domain" description="PNPLA" evidence="10">
    <location>
        <begin position="322"/>
        <end position="482"/>
    </location>
</feature>
<evidence type="ECO:0000256" key="2">
    <source>
        <dbReference type="ARBA" id="ARBA00006636"/>
    </source>
</evidence>
<evidence type="ECO:0000256" key="5">
    <source>
        <dbReference type="ARBA" id="ARBA00022963"/>
    </source>
</evidence>
<evidence type="ECO:0000259" key="9">
    <source>
        <dbReference type="PROSITE" id="PS50042"/>
    </source>
</evidence>
<dbReference type="Gene3D" id="3.40.1090.10">
    <property type="entry name" value="Cytosolic phospholipase A2 catalytic domain"/>
    <property type="match status" value="2"/>
</dbReference>
<evidence type="ECO:0000256" key="1">
    <source>
        <dbReference type="ARBA" id="ARBA00004370"/>
    </source>
</evidence>
<evidence type="ECO:0000313" key="11">
    <source>
        <dbReference type="EMBL" id="OIQ92346.1"/>
    </source>
</evidence>
<keyword evidence="8" id="KW-0472">Membrane</keyword>
<dbReference type="PROSITE" id="PS50042">
    <property type="entry name" value="CNMP_BINDING_3"/>
    <property type="match status" value="1"/>
</dbReference>
<dbReference type="InterPro" id="IPR056556">
    <property type="entry name" value="NTE1_P-loop_dom"/>
</dbReference>
<dbReference type="EMBL" id="MLJW01000234">
    <property type="protein sequence ID" value="OIQ92346.1"/>
    <property type="molecule type" value="Genomic_DNA"/>
</dbReference>
<dbReference type="SUPFAM" id="SSF51206">
    <property type="entry name" value="cAMP-binding domain-like"/>
    <property type="match status" value="1"/>
</dbReference>
<sequence>MRTHWTSIGAMAWTRQDILDGLERTAVFGGLRAELRAALVPYAEPQELRGGDVLFRAGEPSLALYVLCSGSLGAFGRGLAGGAEQLLGAITPGETVGELGFLTGQPRSATVRALRDCTLLRLGRSDVLLRLMAQHPQALAESLRHILQRLGRRDAGEALTPPRTFALLGAHAQLPLRDSAERLAAALRPFGATLVLDAALGRGRDAAWHSAHEREHRFVLYVADAGDAAWRATCIRQADQFLLAAELSAPAQPWPDALCGSGGDALHRTRRLLLLGPSGPPPAQRAREWLRLFGGAVQAHHLREDADFARLARHLAQRAIGLVLSGGGARGFGHVGVVRALRERGTPIDAIGGTSIGAIVGAAVACEWSDAEIDEQLRAGFISGHPLRDLTLPLIALTRGKRATRLLQRAFGTRRIEDLAIPFFCLSTNLTEGRADVHRDGALWKWLRAGAAIPGILPPLLDHGMVHVDGAVLNNLPTDVMRDAGVHHIIAVDISGDNAMPAAFEDAALPALPRLTWQWMHGHQWPSLFAILVRATMVQSESSTEMRRGLATRLLTPPHADVGLLSWHAHARAIESAYRYTLAYDALP</sequence>